<comment type="function">
    <text evidence="11">Phosphorylation of dTMP to form dTDP in both de novo and salvage pathways of dTTP synthesis.</text>
</comment>
<dbReference type="PANTHER" id="PTHR10344:SF4">
    <property type="entry name" value="UMP-CMP KINASE 2, MITOCHONDRIAL"/>
    <property type="match status" value="1"/>
</dbReference>
<dbReference type="EMBL" id="CP051685">
    <property type="protein sequence ID" value="QJE00677.1"/>
    <property type="molecule type" value="Genomic_DNA"/>
</dbReference>
<dbReference type="GO" id="GO:0006227">
    <property type="term" value="P:dUDP biosynthetic process"/>
    <property type="evidence" value="ECO:0007669"/>
    <property type="project" value="TreeGrafter"/>
</dbReference>
<keyword evidence="14" id="KW-1185">Reference proteome</keyword>
<evidence type="ECO:0000313" key="14">
    <source>
        <dbReference type="Proteomes" id="UP000502415"/>
    </source>
</evidence>
<dbReference type="Gene3D" id="3.40.50.300">
    <property type="entry name" value="P-loop containing nucleotide triphosphate hydrolases"/>
    <property type="match status" value="1"/>
</dbReference>
<keyword evidence="7 11" id="KW-0418">Kinase</keyword>
<gene>
    <name evidence="11 13" type="primary">tmk</name>
    <name evidence="13" type="ORF">HH212_12130</name>
</gene>
<evidence type="ECO:0000256" key="11">
    <source>
        <dbReference type="HAMAP-Rule" id="MF_00165"/>
    </source>
</evidence>
<dbReference type="Proteomes" id="UP000502415">
    <property type="component" value="Chromosome"/>
</dbReference>
<reference evidence="13 14" key="1">
    <citation type="submission" date="2020-04" db="EMBL/GenBank/DDBJ databases">
        <title>Genome sequencing of novel species.</title>
        <authorList>
            <person name="Heo J."/>
            <person name="Kim S.-J."/>
            <person name="Kim J.-S."/>
            <person name="Hong S.-B."/>
            <person name="Kwon S.-W."/>
        </authorList>
    </citation>
    <scope>NUCLEOTIDE SEQUENCE [LARGE SCALE GENOMIC DNA]</scope>
    <source>
        <strain evidence="13 14">GN2-R2</strain>
    </source>
</reference>
<feature type="binding site" evidence="11">
    <location>
        <begin position="13"/>
        <end position="20"/>
    </location>
    <ligand>
        <name>ATP</name>
        <dbReference type="ChEBI" id="CHEBI:30616"/>
    </ligand>
</feature>
<sequence length="242" mass="27045">MNTYPGILIAFDGIDGAGKTTQVLLLQSVLEGLGETVVVSKEPTDGEWGQKLRDSALTGRMPFDEELETFIRDRQDHLTRKVIPALEAGNVVILDRYFYSTIAYQGILVADHATIEQQVRANVVTPDVAYWMDLPADLAVSRVISRDGRPNLFERQEDLDKAGKIFRSIAESDSVLRKVDATLSVAALHRFIVDDLVDGAFKAKRCRKSYGCDDPVYCIPRLTNSCDWWQAKQKLASILEIP</sequence>
<dbReference type="GO" id="GO:0006235">
    <property type="term" value="P:dTTP biosynthetic process"/>
    <property type="evidence" value="ECO:0007669"/>
    <property type="project" value="UniProtKB-UniRule"/>
</dbReference>
<dbReference type="PROSITE" id="PS01331">
    <property type="entry name" value="THYMIDYLATE_KINASE"/>
    <property type="match status" value="1"/>
</dbReference>
<dbReference type="InterPro" id="IPR018095">
    <property type="entry name" value="Thymidylate_kin_CS"/>
</dbReference>
<keyword evidence="8 11" id="KW-0067">ATP-binding</keyword>
<protein>
    <recommendedName>
        <fullName evidence="3 11">Thymidylate kinase</fullName>
        <ecNumber evidence="2 11">2.7.4.9</ecNumber>
    </recommendedName>
    <alternativeName>
        <fullName evidence="9 11">dTMP kinase</fullName>
    </alternativeName>
</protein>
<dbReference type="GO" id="GO:0005829">
    <property type="term" value="C:cytosol"/>
    <property type="evidence" value="ECO:0007669"/>
    <property type="project" value="TreeGrafter"/>
</dbReference>
<dbReference type="KEGG" id="mfy:HH212_12130"/>
<keyword evidence="4 11" id="KW-0808">Transferase</keyword>
<evidence type="ECO:0000313" key="13">
    <source>
        <dbReference type="EMBL" id="QJE00677.1"/>
    </source>
</evidence>
<dbReference type="RefSeq" id="WP_170202709.1">
    <property type="nucleotide sequence ID" value="NZ_CP051685.1"/>
</dbReference>
<dbReference type="InterPro" id="IPR018094">
    <property type="entry name" value="Thymidylate_kinase"/>
</dbReference>
<accession>A0A7Z2VWN1</accession>
<keyword evidence="5 11" id="KW-0545">Nucleotide biosynthesis</keyword>
<dbReference type="PANTHER" id="PTHR10344">
    <property type="entry name" value="THYMIDYLATE KINASE"/>
    <property type="match status" value="1"/>
</dbReference>
<dbReference type="GO" id="GO:0006233">
    <property type="term" value="P:dTDP biosynthetic process"/>
    <property type="evidence" value="ECO:0007669"/>
    <property type="project" value="InterPro"/>
</dbReference>
<proteinExistence type="inferred from homology"/>
<dbReference type="AlphaFoldDB" id="A0A7Z2VWN1"/>
<evidence type="ECO:0000256" key="1">
    <source>
        <dbReference type="ARBA" id="ARBA00009776"/>
    </source>
</evidence>
<dbReference type="HAMAP" id="MF_00165">
    <property type="entry name" value="Thymidylate_kinase"/>
    <property type="match status" value="1"/>
</dbReference>
<dbReference type="EC" id="2.7.4.9" evidence="2 11"/>
<evidence type="ECO:0000256" key="8">
    <source>
        <dbReference type="ARBA" id="ARBA00022840"/>
    </source>
</evidence>
<evidence type="ECO:0000256" key="3">
    <source>
        <dbReference type="ARBA" id="ARBA00017144"/>
    </source>
</evidence>
<dbReference type="GO" id="GO:0004798">
    <property type="term" value="F:dTMP kinase activity"/>
    <property type="evidence" value="ECO:0007669"/>
    <property type="project" value="UniProtKB-UniRule"/>
</dbReference>
<evidence type="ECO:0000256" key="2">
    <source>
        <dbReference type="ARBA" id="ARBA00012980"/>
    </source>
</evidence>
<name>A0A7Z2VWN1_9BURK</name>
<comment type="similarity">
    <text evidence="1 11">Belongs to the thymidylate kinase family.</text>
</comment>
<dbReference type="GO" id="GO:0005524">
    <property type="term" value="F:ATP binding"/>
    <property type="evidence" value="ECO:0007669"/>
    <property type="project" value="UniProtKB-UniRule"/>
</dbReference>
<evidence type="ECO:0000256" key="7">
    <source>
        <dbReference type="ARBA" id="ARBA00022777"/>
    </source>
</evidence>
<dbReference type="CDD" id="cd01672">
    <property type="entry name" value="TMPK"/>
    <property type="match status" value="1"/>
</dbReference>
<dbReference type="NCBIfam" id="TIGR00041">
    <property type="entry name" value="DTMP_kinase"/>
    <property type="match status" value="1"/>
</dbReference>
<evidence type="ECO:0000259" key="12">
    <source>
        <dbReference type="Pfam" id="PF02223"/>
    </source>
</evidence>
<evidence type="ECO:0000256" key="10">
    <source>
        <dbReference type="ARBA" id="ARBA00048743"/>
    </source>
</evidence>
<feature type="domain" description="Thymidylate kinase-like" evidence="12">
    <location>
        <begin position="11"/>
        <end position="192"/>
    </location>
</feature>
<dbReference type="SUPFAM" id="SSF52540">
    <property type="entry name" value="P-loop containing nucleoside triphosphate hydrolases"/>
    <property type="match status" value="1"/>
</dbReference>
<dbReference type="Pfam" id="PF02223">
    <property type="entry name" value="Thymidylate_kin"/>
    <property type="match status" value="1"/>
</dbReference>
<dbReference type="InterPro" id="IPR027417">
    <property type="entry name" value="P-loop_NTPase"/>
</dbReference>
<comment type="catalytic activity">
    <reaction evidence="10 11">
        <text>dTMP + ATP = dTDP + ADP</text>
        <dbReference type="Rhea" id="RHEA:13517"/>
        <dbReference type="ChEBI" id="CHEBI:30616"/>
        <dbReference type="ChEBI" id="CHEBI:58369"/>
        <dbReference type="ChEBI" id="CHEBI:63528"/>
        <dbReference type="ChEBI" id="CHEBI:456216"/>
        <dbReference type="EC" id="2.7.4.9"/>
    </reaction>
</comment>
<dbReference type="InterPro" id="IPR039430">
    <property type="entry name" value="Thymidylate_kin-like_dom"/>
</dbReference>
<keyword evidence="6 11" id="KW-0547">Nucleotide-binding</keyword>
<evidence type="ECO:0000256" key="4">
    <source>
        <dbReference type="ARBA" id="ARBA00022679"/>
    </source>
</evidence>
<organism evidence="13 14">
    <name type="scientific">Massilia forsythiae</name>
    <dbReference type="NCBI Taxonomy" id="2728020"/>
    <lineage>
        <taxon>Bacteria</taxon>
        <taxon>Pseudomonadati</taxon>
        <taxon>Pseudomonadota</taxon>
        <taxon>Betaproteobacteria</taxon>
        <taxon>Burkholderiales</taxon>
        <taxon>Oxalobacteraceae</taxon>
        <taxon>Telluria group</taxon>
        <taxon>Massilia</taxon>
    </lineage>
</organism>
<evidence type="ECO:0000256" key="9">
    <source>
        <dbReference type="ARBA" id="ARBA00029962"/>
    </source>
</evidence>
<evidence type="ECO:0000256" key="6">
    <source>
        <dbReference type="ARBA" id="ARBA00022741"/>
    </source>
</evidence>
<evidence type="ECO:0000256" key="5">
    <source>
        <dbReference type="ARBA" id="ARBA00022727"/>
    </source>
</evidence>